<protein>
    <recommendedName>
        <fullName evidence="1">Aminoglycoside phosphotransferase domain-containing protein</fullName>
    </recommendedName>
</protein>
<dbReference type="OrthoDB" id="4177236at2759"/>
<dbReference type="PANTHER" id="PTHR21310">
    <property type="entry name" value="AMINOGLYCOSIDE PHOSPHOTRANSFERASE-RELATED-RELATED"/>
    <property type="match status" value="1"/>
</dbReference>
<reference evidence="2 3" key="1">
    <citation type="submission" date="2021-08" db="EMBL/GenBank/DDBJ databases">
        <title>Draft Genome Sequence of Phanerochaete sordida strain YK-624.</title>
        <authorList>
            <person name="Mori T."/>
            <person name="Dohra H."/>
            <person name="Suzuki T."/>
            <person name="Kawagishi H."/>
            <person name="Hirai H."/>
        </authorList>
    </citation>
    <scope>NUCLEOTIDE SEQUENCE [LARGE SCALE GENOMIC DNA]</scope>
    <source>
        <strain evidence="2 3">YK-624</strain>
    </source>
</reference>
<dbReference type="Pfam" id="PF01636">
    <property type="entry name" value="APH"/>
    <property type="match status" value="1"/>
</dbReference>
<dbReference type="Gene3D" id="3.90.1200.10">
    <property type="match status" value="1"/>
</dbReference>
<evidence type="ECO:0000259" key="1">
    <source>
        <dbReference type="Pfam" id="PF01636"/>
    </source>
</evidence>
<dbReference type="InterPro" id="IPR011009">
    <property type="entry name" value="Kinase-like_dom_sf"/>
</dbReference>
<comment type="caution">
    <text evidence="2">The sequence shown here is derived from an EMBL/GenBank/DDBJ whole genome shotgun (WGS) entry which is preliminary data.</text>
</comment>
<name>A0A9P3LG81_9APHY</name>
<dbReference type="PANTHER" id="PTHR21310:SF39">
    <property type="entry name" value="AMINOGLYCOSIDE PHOSPHOTRANSFERASE DOMAIN-CONTAINING PROTEIN"/>
    <property type="match status" value="1"/>
</dbReference>
<dbReference type="InterPro" id="IPR002575">
    <property type="entry name" value="Aminoglycoside_PTrfase"/>
</dbReference>
<dbReference type="EMBL" id="BPQB01000037">
    <property type="protein sequence ID" value="GJE94045.1"/>
    <property type="molecule type" value="Genomic_DNA"/>
</dbReference>
<gene>
    <name evidence="2" type="ORF">PsYK624_102130</name>
</gene>
<evidence type="ECO:0000313" key="3">
    <source>
        <dbReference type="Proteomes" id="UP000703269"/>
    </source>
</evidence>
<dbReference type="AlphaFoldDB" id="A0A9P3LG81"/>
<dbReference type="Proteomes" id="UP000703269">
    <property type="component" value="Unassembled WGS sequence"/>
</dbReference>
<accession>A0A9P3LG81</accession>
<feature type="domain" description="Aminoglycoside phosphotransferase" evidence="1">
    <location>
        <begin position="111"/>
        <end position="295"/>
    </location>
</feature>
<proteinExistence type="predicted"/>
<keyword evidence="3" id="KW-1185">Reference proteome</keyword>
<dbReference type="InterPro" id="IPR051678">
    <property type="entry name" value="AGP_Transferase"/>
</dbReference>
<evidence type="ECO:0000313" key="2">
    <source>
        <dbReference type="EMBL" id="GJE94045.1"/>
    </source>
</evidence>
<organism evidence="2 3">
    <name type="scientific">Phanerochaete sordida</name>
    <dbReference type="NCBI Taxonomy" id="48140"/>
    <lineage>
        <taxon>Eukaryota</taxon>
        <taxon>Fungi</taxon>
        <taxon>Dikarya</taxon>
        <taxon>Basidiomycota</taxon>
        <taxon>Agaricomycotina</taxon>
        <taxon>Agaricomycetes</taxon>
        <taxon>Polyporales</taxon>
        <taxon>Phanerochaetaceae</taxon>
        <taxon>Phanerochaete</taxon>
    </lineage>
</organism>
<dbReference type="SUPFAM" id="SSF56112">
    <property type="entry name" value="Protein kinase-like (PK-like)"/>
    <property type="match status" value="1"/>
</dbReference>
<sequence length="326" mass="37057">MRTTAPGLTTVPGRDLRRRKFQRAIYTVVVQAADLIQDIFSLFVHERPCQQPSNACSWSEGEAISRLLKAKPICSYLTNPERSNVCQVDATTASKLVYHPIDPSESPELLALRLIYEQTTIPVPRVHRLVYDPVETSYAQVLMDYIPGRPLIHAWTTLSFWEKLRAAWVLRSYMRQLRKITHPRADIPGPLGPGLTPLAFCTPTTGVAWDVGPFADANALNDYVNRRSATAAGAVPIPPGFTHPEPMAFVHNDLHMHNIILGDDGRLWIVDWEWAGFFPRSYEFTSMAMQCEWHDTYAAPWSFRLCVPFIADPYFDRYRWLAGMVP</sequence>